<dbReference type="GO" id="GO:0003824">
    <property type="term" value="F:catalytic activity"/>
    <property type="evidence" value="ECO:0007669"/>
    <property type="project" value="InterPro"/>
</dbReference>
<organism evidence="2 3">
    <name type="scientific">Rhizorhabdus histidinilytica</name>
    <dbReference type="NCBI Taxonomy" id="439228"/>
    <lineage>
        <taxon>Bacteria</taxon>
        <taxon>Pseudomonadati</taxon>
        <taxon>Pseudomonadota</taxon>
        <taxon>Alphaproteobacteria</taxon>
        <taxon>Sphingomonadales</taxon>
        <taxon>Sphingomonadaceae</taxon>
        <taxon>Rhizorhabdus</taxon>
    </lineage>
</organism>
<dbReference type="OrthoDB" id="9811471at2"/>
<dbReference type="AlphaFoldDB" id="A0A1T5D1I0"/>
<keyword evidence="3" id="KW-1185">Reference proteome</keyword>
<evidence type="ECO:0000313" key="2">
    <source>
        <dbReference type="EMBL" id="SKB65360.1"/>
    </source>
</evidence>
<dbReference type="PANTHER" id="PTHR11895">
    <property type="entry name" value="TRANSAMIDASE"/>
    <property type="match status" value="1"/>
</dbReference>
<name>A0A1T5D1I0_9SPHN</name>
<feature type="domain" description="Amidase" evidence="1">
    <location>
        <begin position="37"/>
        <end position="456"/>
    </location>
</feature>
<dbReference type="SUPFAM" id="SSF75304">
    <property type="entry name" value="Amidase signature (AS) enzymes"/>
    <property type="match status" value="1"/>
</dbReference>
<gene>
    <name evidence="2" type="ORF">SAMN06295920_104474</name>
</gene>
<dbReference type="InterPro" id="IPR020556">
    <property type="entry name" value="Amidase_CS"/>
</dbReference>
<dbReference type="InterPro" id="IPR000120">
    <property type="entry name" value="Amidase"/>
</dbReference>
<evidence type="ECO:0000313" key="3">
    <source>
        <dbReference type="Proteomes" id="UP000189818"/>
    </source>
</evidence>
<sequence length="480" mass="50486">MILGESGVAAADRNDPAGLEIGDLAARLRRRALSAAELAERMLARIAGEDGHLHSFAFLDPELVRRQAREADVALDRGETRPLLGVPIGVKDLFSTRDMPTRAGMRLPVPHRPFEDATVVARLRQAGAVIIGKLEMTEGAFALHHPEVAPPLNPWDPALWPGASSSGAGVAVAAGLCHGAIGSDTGGSIRFPCAANGLTGLKPGWGAVSRHGAFELAASLDHVGPIARSARDAALLYAVIGGHDPADPTSRPGRPAPYRDDAAGTLRGIRIGFDPRWNEAGCEPATARCLAEAQQAFRQLGASLEALRLPEIAEAVAHWELIAGVETAVAHADLYPRHAGHYGPALTRLIEIGRAASAGDYQRGLLSRMELRGRLDALLSDVDLLIAPVQPFDAPTLDRLGALASDPDANARLIGFTAPFNLSGHPAISLPGRPTDAGAPIGFQLVAGQGREPLLLSAAMAFQQATEWHRRSPDSKAGTH</sequence>
<dbReference type="Proteomes" id="UP000189818">
    <property type="component" value="Unassembled WGS sequence"/>
</dbReference>
<dbReference type="Gene3D" id="3.90.1300.10">
    <property type="entry name" value="Amidase signature (AS) domain"/>
    <property type="match status" value="1"/>
</dbReference>
<proteinExistence type="predicted"/>
<dbReference type="PANTHER" id="PTHR11895:SF176">
    <property type="entry name" value="AMIDASE AMID-RELATED"/>
    <property type="match status" value="1"/>
</dbReference>
<dbReference type="STRING" id="439228.SAMN06295920_104474"/>
<dbReference type="RefSeq" id="WP_079648354.1">
    <property type="nucleotide sequence ID" value="NZ_FUYM01000004.1"/>
</dbReference>
<dbReference type="Pfam" id="PF01425">
    <property type="entry name" value="Amidase"/>
    <property type="match status" value="1"/>
</dbReference>
<accession>A0A1T5D1I0</accession>
<dbReference type="InterPro" id="IPR023631">
    <property type="entry name" value="Amidase_dom"/>
</dbReference>
<evidence type="ECO:0000259" key="1">
    <source>
        <dbReference type="Pfam" id="PF01425"/>
    </source>
</evidence>
<dbReference type="PROSITE" id="PS00571">
    <property type="entry name" value="AMIDASES"/>
    <property type="match status" value="1"/>
</dbReference>
<protein>
    <submittedName>
        <fullName evidence="2">Amidase</fullName>
    </submittedName>
</protein>
<dbReference type="InterPro" id="IPR036928">
    <property type="entry name" value="AS_sf"/>
</dbReference>
<dbReference type="EMBL" id="FUYM01000004">
    <property type="protein sequence ID" value="SKB65360.1"/>
    <property type="molecule type" value="Genomic_DNA"/>
</dbReference>
<reference evidence="3" key="1">
    <citation type="submission" date="2017-02" db="EMBL/GenBank/DDBJ databases">
        <authorList>
            <person name="Varghese N."/>
            <person name="Submissions S."/>
        </authorList>
    </citation>
    <scope>NUCLEOTIDE SEQUENCE [LARGE SCALE GENOMIC DNA]</scope>
    <source>
        <strain evidence="3">UM2</strain>
    </source>
</reference>